<dbReference type="PANTHER" id="PTHR12110">
    <property type="entry name" value="HYDROXYPYRUVATE ISOMERASE"/>
    <property type="match status" value="1"/>
</dbReference>
<dbReference type="PANTHER" id="PTHR12110:SF21">
    <property type="entry name" value="XYLOSE ISOMERASE-LIKE TIM BARREL DOMAIN-CONTAINING PROTEIN"/>
    <property type="match status" value="1"/>
</dbReference>
<name>A0A9D1N3Q7_9FIRM</name>
<dbReference type="InterPro" id="IPR036237">
    <property type="entry name" value="Xyl_isomerase-like_sf"/>
</dbReference>
<dbReference type="Proteomes" id="UP000824128">
    <property type="component" value="Unassembled WGS sequence"/>
</dbReference>
<comment type="caution">
    <text evidence="2">The sequence shown here is derived from an EMBL/GenBank/DDBJ whole genome shotgun (WGS) entry which is preliminary data.</text>
</comment>
<reference evidence="2" key="2">
    <citation type="journal article" date="2021" name="PeerJ">
        <title>Extensive microbial diversity within the chicken gut microbiome revealed by metagenomics and culture.</title>
        <authorList>
            <person name="Gilroy R."/>
            <person name="Ravi A."/>
            <person name="Getino M."/>
            <person name="Pursley I."/>
            <person name="Horton D.L."/>
            <person name="Alikhan N.F."/>
            <person name="Baker D."/>
            <person name="Gharbi K."/>
            <person name="Hall N."/>
            <person name="Watson M."/>
            <person name="Adriaenssens E.M."/>
            <person name="Foster-Nyarko E."/>
            <person name="Jarju S."/>
            <person name="Secka A."/>
            <person name="Antonio M."/>
            <person name="Oren A."/>
            <person name="Chaudhuri R.R."/>
            <person name="La Ragione R."/>
            <person name="Hildebrand F."/>
            <person name="Pallen M.J."/>
        </authorList>
    </citation>
    <scope>NUCLEOTIDE SEQUENCE</scope>
    <source>
        <strain evidence="2">ChiGjej2B2-16831</strain>
    </source>
</reference>
<gene>
    <name evidence="2" type="ORF">IAD24_05075</name>
</gene>
<organism evidence="2 3">
    <name type="scientific">Candidatus Aphodomorpha intestinavium</name>
    <dbReference type="NCBI Taxonomy" id="2840672"/>
    <lineage>
        <taxon>Bacteria</taxon>
        <taxon>Bacillati</taxon>
        <taxon>Bacillota</taxon>
        <taxon>Clostridia</taxon>
        <taxon>Eubacteriales</taxon>
        <taxon>Candidatus Aphodomorpha</taxon>
    </lineage>
</organism>
<evidence type="ECO:0000259" key="1">
    <source>
        <dbReference type="Pfam" id="PF01261"/>
    </source>
</evidence>
<dbReference type="InterPro" id="IPR050312">
    <property type="entry name" value="IolE/XylAMocC-like"/>
</dbReference>
<dbReference type="SUPFAM" id="SSF51658">
    <property type="entry name" value="Xylose isomerase-like"/>
    <property type="match status" value="1"/>
</dbReference>
<protein>
    <submittedName>
        <fullName evidence="2">Sugar phosphate isomerase/epimerase</fullName>
    </submittedName>
</protein>
<dbReference type="Gene3D" id="3.20.20.150">
    <property type="entry name" value="Divalent-metal-dependent TIM barrel enzymes"/>
    <property type="match status" value="1"/>
</dbReference>
<proteinExistence type="predicted"/>
<dbReference type="GO" id="GO:0016853">
    <property type="term" value="F:isomerase activity"/>
    <property type="evidence" value="ECO:0007669"/>
    <property type="project" value="UniProtKB-KW"/>
</dbReference>
<feature type="domain" description="Xylose isomerase-like TIM barrel" evidence="1">
    <location>
        <begin position="20"/>
        <end position="239"/>
    </location>
</feature>
<accession>A0A9D1N3Q7</accession>
<keyword evidence="2" id="KW-0413">Isomerase</keyword>
<dbReference type="InterPro" id="IPR013022">
    <property type="entry name" value="Xyl_isomerase-like_TIM-brl"/>
</dbReference>
<dbReference type="Pfam" id="PF01261">
    <property type="entry name" value="AP_endonuc_2"/>
    <property type="match status" value="1"/>
</dbReference>
<evidence type="ECO:0000313" key="2">
    <source>
        <dbReference type="EMBL" id="HIU94515.1"/>
    </source>
</evidence>
<reference evidence="2" key="1">
    <citation type="submission" date="2020-10" db="EMBL/GenBank/DDBJ databases">
        <authorList>
            <person name="Gilroy R."/>
        </authorList>
    </citation>
    <scope>NUCLEOTIDE SEQUENCE</scope>
    <source>
        <strain evidence="2">ChiGjej2B2-16831</strain>
    </source>
</reference>
<sequence>MSRYSFSTGALYPLESEDALRRIKNAGFDNAELMPQALSDASEAATKKFERTGIRIASIHYPLAMFGMLYTAHRTMRDDGRRFTRELLAMGRRMGTAVLVVHPHTPAVPGYEALLEQPVIDNLRYLADTCADFGVTLAMENSPKTCATAEQLSAYVASFGPINMQPMVDTTEVCEAGGDPVAFLRALRPCHLHLSDFAGERKHLPAGEGAIDWAGVKAALEGYTGFYTLEPAYRYYLEDIDARLRRAYAFIAGLFPGA</sequence>
<dbReference type="EMBL" id="DVNZ01000161">
    <property type="protein sequence ID" value="HIU94515.1"/>
    <property type="molecule type" value="Genomic_DNA"/>
</dbReference>
<dbReference type="AlphaFoldDB" id="A0A9D1N3Q7"/>
<evidence type="ECO:0000313" key="3">
    <source>
        <dbReference type="Proteomes" id="UP000824128"/>
    </source>
</evidence>